<dbReference type="PANTHER" id="PTHR24388:SF37">
    <property type="entry name" value="ZINC FINGER PROTEIN SNAI1"/>
    <property type="match status" value="1"/>
</dbReference>
<evidence type="ECO:0000313" key="13">
    <source>
        <dbReference type="Proteomes" id="UP000472260"/>
    </source>
</evidence>
<keyword evidence="4 9" id="KW-0863">Zinc-finger</keyword>
<organism evidence="12 13">
    <name type="scientific">Sinocyclocheilus anshuiensis</name>
    <dbReference type="NCBI Taxonomy" id="1608454"/>
    <lineage>
        <taxon>Eukaryota</taxon>
        <taxon>Metazoa</taxon>
        <taxon>Chordata</taxon>
        <taxon>Craniata</taxon>
        <taxon>Vertebrata</taxon>
        <taxon>Euteleostomi</taxon>
        <taxon>Actinopterygii</taxon>
        <taxon>Neopterygii</taxon>
        <taxon>Teleostei</taxon>
        <taxon>Ostariophysi</taxon>
        <taxon>Cypriniformes</taxon>
        <taxon>Cyprinidae</taxon>
        <taxon>Cyprininae</taxon>
        <taxon>Sinocyclocheilus</taxon>
    </lineage>
</organism>
<keyword evidence="6" id="KW-0238">DNA-binding</keyword>
<evidence type="ECO:0000256" key="4">
    <source>
        <dbReference type="ARBA" id="ARBA00022771"/>
    </source>
</evidence>
<evidence type="ECO:0000256" key="7">
    <source>
        <dbReference type="ARBA" id="ARBA00023242"/>
    </source>
</evidence>
<evidence type="ECO:0000256" key="8">
    <source>
        <dbReference type="ARBA" id="ARBA00037948"/>
    </source>
</evidence>
<feature type="domain" description="C2H2-type" evidence="11">
    <location>
        <begin position="281"/>
        <end position="299"/>
    </location>
</feature>
<proteinExistence type="inferred from homology"/>
<keyword evidence="2" id="KW-0479">Metal-binding</keyword>
<accession>A0A671N8V2</accession>
<evidence type="ECO:0000256" key="6">
    <source>
        <dbReference type="ARBA" id="ARBA00023125"/>
    </source>
</evidence>
<dbReference type="GO" id="GO:0000981">
    <property type="term" value="F:DNA-binding transcription factor activity, RNA polymerase II-specific"/>
    <property type="evidence" value="ECO:0007669"/>
    <property type="project" value="TreeGrafter"/>
</dbReference>
<dbReference type="Gene3D" id="3.30.160.60">
    <property type="entry name" value="Classic Zinc Finger"/>
    <property type="match status" value="3"/>
</dbReference>
<dbReference type="OrthoDB" id="5428132at2759"/>
<gene>
    <name evidence="12" type="primary">LOC107669687</name>
</gene>
<dbReference type="GO" id="GO:0008270">
    <property type="term" value="F:zinc ion binding"/>
    <property type="evidence" value="ECO:0007669"/>
    <property type="project" value="UniProtKB-KW"/>
</dbReference>
<dbReference type="FunFam" id="3.30.160.60:FF:000085">
    <property type="entry name" value="Snail zinc finger protein"/>
    <property type="match status" value="1"/>
</dbReference>
<name>A0A671N8V2_9TELE</name>
<keyword evidence="7" id="KW-0539">Nucleus</keyword>
<dbReference type="InterPro" id="IPR050527">
    <property type="entry name" value="Snail/Krueppel_Znf"/>
</dbReference>
<dbReference type="SUPFAM" id="SSF57667">
    <property type="entry name" value="beta-beta-alpha zinc fingers"/>
    <property type="match status" value="3"/>
</dbReference>
<dbReference type="GO" id="GO:0005634">
    <property type="term" value="C:nucleus"/>
    <property type="evidence" value="ECO:0007669"/>
    <property type="project" value="UniProtKB-SubCell"/>
</dbReference>
<comment type="subcellular location">
    <subcellularLocation>
        <location evidence="1">Nucleus</location>
    </subcellularLocation>
</comment>
<dbReference type="PANTHER" id="PTHR24388">
    <property type="entry name" value="ZINC FINGER PROTEIN"/>
    <property type="match status" value="1"/>
</dbReference>
<dbReference type="InterPro" id="IPR036236">
    <property type="entry name" value="Znf_C2H2_sf"/>
</dbReference>
<dbReference type="FunFam" id="3.30.160.60:FF:000207">
    <property type="entry name" value="zinc finger protein SNAI2"/>
    <property type="match status" value="1"/>
</dbReference>
<dbReference type="PROSITE" id="PS50157">
    <property type="entry name" value="ZINC_FINGER_C2H2_2"/>
    <property type="match status" value="4"/>
</dbReference>
<evidence type="ECO:0000256" key="2">
    <source>
        <dbReference type="ARBA" id="ARBA00022723"/>
    </source>
</evidence>
<evidence type="ECO:0000259" key="11">
    <source>
        <dbReference type="PROSITE" id="PS50157"/>
    </source>
</evidence>
<feature type="region of interest" description="Disordered" evidence="10">
    <location>
        <begin position="111"/>
        <end position="151"/>
    </location>
</feature>
<dbReference type="PROSITE" id="PS00028">
    <property type="entry name" value="ZINC_FINGER_C2H2_1"/>
    <property type="match status" value="3"/>
</dbReference>
<keyword evidence="5" id="KW-0862">Zinc</keyword>
<feature type="domain" description="C2H2-type" evidence="11">
    <location>
        <begin position="199"/>
        <end position="222"/>
    </location>
</feature>
<feature type="compositionally biased region" description="Low complexity" evidence="10">
    <location>
        <begin position="123"/>
        <end position="134"/>
    </location>
</feature>
<evidence type="ECO:0000256" key="3">
    <source>
        <dbReference type="ARBA" id="ARBA00022737"/>
    </source>
</evidence>
<dbReference type="SMART" id="SM00355">
    <property type="entry name" value="ZnF_C2H2"/>
    <property type="match status" value="5"/>
</dbReference>
<dbReference type="AlphaFoldDB" id="A0A671N8V2"/>
<feature type="domain" description="C2H2-type" evidence="11">
    <location>
        <begin position="253"/>
        <end position="280"/>
    </location>
</feature>
<evidence type="ECO:0000256" key="9">
    <source>
        <dbReference type="PROSITE-ProRule" id="PRU00042"/>
    </source>
</evidence>
<dbReference type="Pfam" id="PF00096">
    <property type="entry name" value="zf-C2H2"/>
    <property type="match status" value="4"/>
</dbReference>
<dbReference type="RefSeq" id="XP_016317522.1">
    <property type="nucleotide sequence ID" value="XM_016462036.1"/>
</dbReference>
<comment type="similarity">
    <text evidence="8">Belongs to the snail C2H2-type zinc-finger protein family.</text>
</comment>
<dbReference type="GeneID" id="107669687"/>
<dbReference type="Proteomes" id="UP000472260">
    <property type="component" value="Unassembled WGS sequence"/>
</dbReference>
<protein>
    <submittedName>
        <fullName evidence="12">Protein snail homolog Sna-like</fullName>
    </submittedName>
</protein>
<dbReference type="Ensembl" id="ENSSANT00000041932.1">
    <property type="protein sequence ID" value="ENSSANP00000039414.1"/>
    <property type="gene ID" value="ENSSANG00000020023.1"/>
</dbReference>
<keyword evidence="3" id="KW-0677">Repeat</keyword>
<evidence type="ECO:0000256" key="5">
    <source>
        <dbReference type="ARBA" id="ARBA00022833"/>
    </source>
</evidence>
<dbReference type="KEGG" id="sanh:107669687"/>
<evidence type="ECO:0000256" key="10">
    <source>
        <dbReference type="SAM" id="MobiDB-lite"/>
    </source>
</evidence>
<dbReference type="GO" id="GO:0000978">
    <property type="term" value="F:RNA polymerase II cis-regulatory region sequence-specific DNA binding"/>
    <property type="evidence" value="ECO:0007669"/>
    <property type="project" value="TreeGrafter"/>
</dbReference>
<dbReference type="InterPro" id="IPR013087">
    <property type="entry name" value="Znf_C2H2_type"/>
</dbReference>
<evidence type="ECO:0000256" key="1">
    <source>
        <dbReference type="ARBA" id="ARBA00004123"/>
    </source>
</evidence>
<evidence type="ECO:0000313" key="12">
    <source>
        <dbReference type="Ensembl" id="ENSSANP00000039414.1"/>
    </source>
</evidence>
<feature type="domain" description="C2H2-type" evidence="11">
    <location>
        <begin position="225"/>
        <end position="252"/>
    </location>
</feature>
<dbReference type="Pfam" id="PF12874">
    <property type="entry name" value="zf-met"/>
    <property type="match status" value="1"/>
</dbReference>
<reference evidence="12" key="2">
    <citation type="submission" date="2025-09" db="UniProtKB">
        <authorList>
            <consortium name="Ensembl"/>
        </authorList>
    </citation>
    <scope>IDENTIFICATION</scope>
</reference>
<sequence>MRNFIRNFSVRSEHLKQTPTLKGFTLQLQSRAALKLSLKFEEDHYKMPRSFLVKKYFSNKKPNYSELESQTDQSYAVVPQCFPIREGDSVVPTYPSMLVWTTSALPLTFTAESPSIPSPPGPLDLSSQSSSSSSGEEDDCRTSDPPSPDPTDRFQYAHCGKTCSSPAALSRHQLTHCTASPQTVITAAGAASTSTRAAFHCKHCLKEYNSLGALKMHIRSHTLPCVCTTCGKAFSRPWLLRGHIRTHTGERPFSCPHCNRAFADRSNLRAHLQTHAEVKKYQCATCSRTFSRMSLLHKHTLSGCCPSA</sequence>
<keyword evidence="13" id="KW-1185">Reference proteome</keyword>
<dbReference type="FunFam" id="3.30.160.60:FF:000942">
    <property type="entry name" value="Snail zinc finger protein"/>
    <property type="match status" value="1"/>
</dbReference>
<reference evidence="12" key="1">
    <citation type="submission" date="2025-08" db="UniProtKB">
        <authorList>
            <consortium name="Ensembl"/>
        </authorList>
    </citation>
    <scope>IDENTIFICATION</scope>
</reference>